<reference evidence="2 3" key="1">
    <citation type="submission" date="2020-08" db="EMBL/GenBank/DDBJ databases">
        <title>Genomic Encyclopedia of Archaeal and Bacterial Type Strains, Phase II (KMG-II): from individual species to whole genera.</title>
        <authorList>
            <person name="Goeker M."/>
        </authorList>
    </citation>
    <scope>NUCLEOTIDE SEQUENCE [LARGE SCALE GENOMIC DNA]</scope>
    <source>
        <strain evidence="2 3">DSM 43850</strain>
    </source>
</reference>
<dbReference type="Proteomes" id="UP000517916">
    <property type="component" value="Unassembled WGS sequence"/>
</dbReference>
<dbReference type="PROSITE" id="PS51704">
    <property type="entry name" value="GP_PDE"/>
    <property type="match status" value="1"/>
</dbReference>
<evidence type="ECO:0000259" key="1">
    <source>
        <dbReference type="PROSITE" id="PS51704"/>
    </source>
</evidence>
<dbReference type="EC" id="3.1.4.46" evidence="2"/>
<keyword evidence="2" id="KW-0378">Hydrolase</keyword>
<dbReference type="EMBL" id="JACJID010000001">
    <property type="protein sequence ID" value="MBA8924714.1"/>
    <property type="molecule type" value="Genomic_DNA"/>
</dbReference>
<gene>
    <name evidence="2" type="ORF">BC739_001911</name>
</gene>
<dbReference type="Gene3D" id="3.20.20.190">
    <property type="entry name" value="Phosphatidylinositol (PI) phosphodiesterase"/>
    <property type="match status" value="1"/>
</dbReference>
<dbReference type="GO" id="GO:0008889">
    <property type="term" value="F:glycerophosphodiester phosphodiesterase activity"/>
    <property type="evidence" value="ECO:0007669"/>
    <property type="project" value="UniProtKB-EC"/>
</dbReference>
<proteinExistence type="predicted"/>
<dbReference type="PROSITE" id="PS50007">
    <property type="entry name" value="PIPLC_X_DOMAIN"/>
    <property type="match status" value="1"/>
</dbReference>
<dbReference type="PANTHER" id="PTHR43805:SF1">
    <property type="entry name" value="GP-PDE DOMAIN-CONTAINING PROTEIN"/>
    <property type="match status" value="1"/>
</dbReference>
<organism evidence="2 3">
    <name type="scientific">Kutzneria viridogrisea</name>
    <dbReference type="NCBI Taxonomy" id="47990"/>
    <lineage>
        <taxon>Bacteria</taxon>
        <taxon>Bacillati</taxon>
        <taxon>Actinomycetota</taxon>
        <taxon>Actinomycetes</taxon>
        <taxon>Pseudonocardiales</taxon>
        <taxon>Pseudonocardiaceae</taxon>
        <taxon>Kutzneria</taxon>
    </lineage>
</organism>
<dbReference type="SUPFAM" id="SSF51695">
    <property type="entry name" value="PLC-like phosphodiesterases"/>
    <property type="match status" value="1"/>
</dbReference>
<feature type="domain" description="GP-PDE" evidence="1">
    <location>
        <begin position="13"/>
        <end position="251"/>
    </location>
</feature>
<dbReference type="Pfam" id="PF03009">
    <property type="entry name" value="GDPD"/>
    <property type="match status" value="1"/>
</dbReference>
<dbReference type="RefSeq" id="WP_182836903.1">
    <property type="nucleotide sequence ID" value="NZ_BAAABQ010000001.1"/>
</dbReference>
<evidence type="ECO:0000313" key="3">
    <source>
        <dbReference type="Proteomes" id="UP000517916"/>
    </source>
</evidence>
<dbReference type="PANTHER" id="PTHR43805">
    <property type="entry name" value="GLYCEROPHOSPHORYL DIESTER PHOSPHODIESTERASE"/>
    <property type="match status" value="1"/>
</dbReference>
<protein>
    <submittedName>
        <fullName evidence="2">Glycerophosphoryl diester phosphodiesterase</fullName>
        <ecNumber evidence="2">3.1.4.46</ecNumber>
    </submittedName>
</protein>
<comment type="caution">
    <text evidence="2">The sequence shown here is derived from an EMBL/GenBank/DDBJ whole genome shotgun (WGS) entry which is preliminary data.</text>
</comment>
<sequence length="259" mass="29053">MRDQHPYLSGPSPRAFAHRGWHLDELHGMENSLSAFRRAADEGFRYVETDVQATSDGVVVVQHDEVLDRTTDRTGRIPDLPWTQVGAAKVGGREEIPRLEAALEELPGLMFNIDVKADNAVWPVLEVLQRTNAWDRVCLASFSDKRLATLRRHAGEKLITSMGPLTVAALWSSGWASWLGTGRFVQGAMAQVPVRQGPLRVVDERFVRTAVARGLEVHVWTVDEQAQMRELLDLGVHGLVTDRPDLLREVLRSRGQWPE</sequence>
<dbReference type="InterPro" id="IPR030395">
    <property type="entry name" value="GP_PDE_dom"/>
</dbReference>
<evidence type="ECO:0000313" key="2">
    <source>
        <dbReference type="EMBL" id="MBA8924714.1"/>
    </source>
</evidence>
<dbReference type="InterPro" id="IPR017946">
    <property type="entry name" value="PLC-like_Pdiesterase_TIM-brl"/>
</dbReference>
<accession>A0ABR6BDQ1</accession>
<keyword evidence="3" id="KW-1185">Reference proteome</keyword>
<dbReference type="CDD" id="cd08561">
    <property type="entry name" value="GDPD_cytoplasmic_ScUgpQ2_like"/>
    <property type="match status" value="1"/>
</dbReference>
<name>A0ABR6BDQ1_9PSEU</name>